<dbReference type="EMBL" id="CAEZXS010000022">
    <property type="protein sequence ID" value="CAB4689482.1"/>
    <property type="molecule type" value="Genomic_DNA"/>
</dbReference>
<proteinExistence type="predicted"/>
<protein>
    <submittedName>
        <fullName evidence="2">Unannotated protein</fullName>
    </submittedName>
</protein>
<dbReference type="AlphaFoldDB" id="A0A6J6Z3A3"/>
<evidence type="ECO:0000313" key="2">
    <source>
        <dbReference type="EMBL" id="CAB4814993.1"/>
    </source>
</evidence>
<dbReference type="Gene3D" id="3.40.50.300">
    <property type="entry name" value="P-loop containing nucleotide triphosphate hydrolases"/>
    <property type="match status" value="1"/>
</dbReference>
<reference evidence="2" key="1">
    <citation type="submission" date="2020-05" db="EMBL/GenBank/DDBJ databases">
        <authorList>
            <person name="Chiriac C."/>
            <person name="Salcher M."/>
            <person name="Ghai R."/>
            <person name="Kavagutti S V."/>
        </authorList>
    </citation>
    <scope>NUCLEOTIDE SEQUENCE</scope>
</reference>
<evidence type="ECO:0000313" key="1">
    <source>
        <dbReference type="EMBL" id="CAB4689482.1"/>
    </source>
</evidence>
<name>A0A6J6Z3A3_9ZZZZ</name>
<gene>
    <name evidence="1" type="ORF">UFOPK2582_00317</name>
    <name evidence="2" type="ORF">UFOPK3046_01393</name>
    <name evidence="3" type="ORF">UFOPK3914_00818</name>
    <name evidence="4" type="ORF">UFOPK4173_00709</name>
</gene>
<dbReference type="EMBL" id="CAFAAQ010000143">
    <property type="protein sequence ID" value="CAB4814993.1"/>
    <property type="molecule type" value="Genomic_DNA"/>
</dbReference>
<sequence>MISTPSPARFVVGTGRCGSTLLSRMLAQHREVVSLHEVFTGLDWGARFAEGVHQGAAVAEMLAAPNQVMTDVLSRGYRAEEVTYPFRPQDRYSPADPLPWILVSTLPALTEQPDALFDTSMSWLNNRPSASLADHYRALFAFWAGTVQATVWIERSGSSVDYLGELLRLFPEAKILHLFRDGREVALSMREHPFYRLAVQLYYGQIPQGVDPADDSAEGVDRLIRAWLESEPPVELFGRYWSEQLVRGLEATQLLSDTTLQTVAFEDLVEQPAEVIAQAADFFELPVDTRFSQTAAALVRGLPPTRFNLLDAESANALNAACAPGFEALERNGLQVN</sequence>
<dbReference type="InterPro" id="IPR027417">
    <property type="entry name" value="P-loop_NTPase"/>
</dbReference>
<dbReference type="EMBL" id="CAFBOG010000061">
    <property type="protein sequence ID" value="CAB4977377.1"/>
    <property type="molecule type" value="Genomic_DNA"/>
</dbReference>
<organism evidence="2">
    <name type="scientific">freshwater metagenome</name>
    <dbReference type="NCBI Taxonomy" id="449393"/>
    <lineage>
        <taxon>unclassified sequences</taxon>
        <taxon>metagenomes</taxon>
        <taxon>ecological metagenomes</taxon>
    </lineage>
</organism>
<dbReference type="SUPFAM" id="SSF52540">
    <property type="entry name" value="P-loop containing nucleoside triphosphate hydrolases"/>
    <property type="match status" value="1"/>
</dbReference>
<evidence type="ECO:0000313" key="3">
    <source>
        <dbReference type="EMBL" id="CAB4977377.1"/>
    </source>
</evidence>
<dbReference type="Pfam" id="PF13469">
    <property type="entry name" value="Sulfotransfer_3"/>
    <property type="match status" value="1"/>
</dbReference>
<dbReference type="EMBL" id="CAFBPW010000060">
    <property type="protein sequence ID" value="CAB5031887.1"/>
    <property type="molecule type" value="Genomic_DNA"/>
</dbReference>
<evidence type="ECO:0000313" key="4">
    <source>
        <dbReference type="EMBL" id="CAB5031887.1"/>
    </source>
</evidence>
<accession>A0A6J6Z3A3</accession>